<proteinExistence type="predicted"/>
<gene>
    <name evidence="2" type="ORF">JCM9157_2619</name>
</gene>
<dbReference type="Proteomes" id="UP000018896">
    <property type="component" value="Unassembled WGS sequence"/>
</dbReference>
<dbReference type="RefSeq" id="WP_035664978.1">
    <property type="nucleotide sequence ID" value="NZ_BAUV01000019.1"/>
</dbReference>
<keyword evidence="2" id="KW-0456">Lyase</keyword>
<dbReference type="AlphaFoldDB" id="W4QUD4"/>
<accession>W4QUD4</accession>
<evidence type="ECO:0000313" key="2">
    <source>
        <dbReference type="EMBL" id="GAE35507.1"/>
    </source>
</evidence>
<dbReference type="SUPFAM" id="SSF51905">
    <property type="entry name" value="FAD/NAD(P)-binding domain"/>
    <property type="match status" value="1"/>
</dbReference>
<organism evidence="2 3">
    <name type="scientific">Halalkalibacter akibai (strain ATCC 43226 / DSM 21942 / CIP 109018 / JCM 9157 / 1139)</name>
    <name type="common">Bacillus akibai</name>
    <dbReference type="NCBI Taxonomy" id="1236973"/>
    <lineage>
        <taxon>Bacteria</taxon>
        <taxon>Bacillati</taxon>
        <taxon>Bacillota</taxon>
        <taxon>Bacilli</taxon>
        <taxon>Bacillales</taxon>
        <taxon>Bacillaceae</taxon>
        <taxon>Halalkalibacter</taxon>
    </lineage>
</organism>
<feature type="domain" description="Amine oxidase" evidence="1">
    <location>
        <begin position="93"/>
        <end position="312"/>
    </location>
</feature>
<dbReference type="Pfam" id="PF01593">
    <property type="entry name" value="Amino_oxidase"/>
    <property type="match status" value="1"/>
</dbReference>
<comment type="caution">
    <text evidence="2">The sequence shown here is derived from an EMBL/GenBank/DDBJ whole genome shotgun (WGS) entry which is preliminary data.</text>
</comment>
<dbReference type="InterPro" id="IPR002937">
    <property type="entry name" value="Amino_oxidase"/>
</dbReference>
<keyword evidence="3" id="KW-1185">Reference proteome</keyword>
<name>W4QUD4_HALA3</name>
<evidence type="ECO:0000259" key="1">
    <source>
        <dbReference type="Pfam" id="PF01593"/>
    </source>
</evidence>
<dbReference type="GO" id="GO:0016829">
    <property type="term" value="F:lyase activity"/>
    <property type="evidence" value="ECO:0007669"/>
    <property type="project" value="UniProtKB-KW"/>
</dbReference>
<protein>
    <submittedName>
        <fullName evidence="2">Probable deoxyribodipyrimidine photolyase</fullName>
    </submittedName>
</protein>
<dbReference type="STRING" id="1236973.JCM9157_2619"/>
<dbReference type="Pfam" id="PF13450">
    <property type="entry name" value="NAD_binding_8"/>
    <property type="match status" value="1"/>
</dbReference>
<dbReference type="GO" id="GO:0016491">
    <property type="term" value="F:oxidoreductase activity"/>
    <property type="evidence" value="ECO:0007669"/>
    <property type="project" value="InterPro"/>
</dbReference>
<dbReference type="eggNOG" id="COG3380">
    <property type="taxonomic scope" value="Bacteria"/>
</dbReference>
<evidence type="ECO:0000313" key="3">
    <source>
        <dbReference type="Proteomes" id="UP000018896"/>
    </source>
</evidence>
<dbReference type="EMBL" id="BAUV01000019">
    <property type="protein sequence ID" value="GAE35507.1"/>
    <property type="molecule type" value="Genomic_DNA"/>
</dbReference>
<dbReference type="InterPro" id="IPR036188">
    <property type="entry name" value="FAD/NAD-bd_sf"/>
</dbReference>
<sequence length="323" mass="35883">MNKPIIIIGGGITGVMAARTLRDQGISNVLIVDKGKSVGGRMATRRVGNGRVDHGAQFFTVRTKHFQAIVNEWEQAGWVSGWFGNNHIRYKSIDGMNDLVKRLSEKLPIKLQSEVNQIESVSRPYYKLTTSLNEQWEAEAVLITTPVPQALQLLQQVELQEQVKKQLEQISYNPCFVLIVTLDTPSSLPDSGFLASGLPEEIDRIVDHQKKGISKTTSLSIYSTGTWAKKQFHLPNEEILHKMLNKIKPYLTGTIVDVQLKRWKYSEATNPVSAPFLIADRNMLIAGEAFLQVNDSAKSTRVESAVLSGIAAGKALAKSMIDR</sequence>
<reference evidence="2 3" key="1">
    <citation type="journal article" date="2014" name="Genome Announc.">
        <title>Draft Genome Sequences of Three Alkaliphilic Bacillus Strains, Bacillus wakoensis JCM 9140T, Bacillus akibai JCM 9157T, and Bacillus hemicellulosilyticus JCM 9152T.</title>
        <authorList>
            <person name="Yuki M."/>
            <person name="Oshima K."/>
            <person name="Suda W."/>
            <person name="Oshida Y."/>
            <person name="Kitamura K."/>
            <person name="Iida T."/>
            <person name="Hattori M."/>
            <person name="Ohkuma M."/>
        </authorList>
    </citation>
    <scope>NUCLEOTIDE SEQUENCE [LARGE SCALE GENOMIC DNA]</scope>
    <source>
        <strain evidence="2 3">JCM 9157</strain>
    </source>
</reference>
<dbReference type="Gene3D" id="3.50.50.60">
    <property type="entry name" value="FAD/NAD(P)-binding domain"/>
    <property type="match status" value="1"/>
</dbReference>
<dbReference type="PANTHER" id="PTHR16128">
    <property type="entry name" value="FAD/NAD(P)-BINDING OXIDOREDUCTASE FAMILY PROTEIN"/>
    <property type="match status" value="1"/>
</dbReference>
<dbReference type="Gene3D" id="3.90.660.10">
    <property type="match status" value="1"/>
</dbReference>
<dbReference type="PANTHER" id="PTHR16128:SF5">
    <property type="entry name" value="FAD_NAD(P)-BINDING OXIDOREDUCTASE FAMILY PROTEIN"/>
    <property type="match status" value="1"/>
</dbReference>
<dbReference type="OrthoDB" id="5792777at2"/>